<keyword evidence="1" id="KW-0547">Nucleotide-binding</keyword>
<dbReference type="InterPro" id="IPR025662">
    <property type="entry name" value="Sigma_54_int_dom_ATP-bd_1"/>
</dbReference>
<dbReference type="SMART" id="SM00382">
    <property type="entry name" value="AAA"/>
    <property type="match status" value="1"/>
</dbReference>
<dbReference type="Pfam" id="PF01590">
    <property type="entry name" value="GAF"/>
    <property type="match status" value="1"/>
</dbReference>
<dbReference type="FunFam" id="3.40.50.300:FF:000006">
    <property type="entry name" value="DNA-binding transcriptional regulator NtrC"/>
    <property type="match status" value="1"/>
</dbReference>
<dbReference type="Pfam" id="PF25601">
    <property type="entry name" value="AAA_lid_14"/>
    <property type="match status" value="1"/>
</dbReference>
<dbReference type="InterPro" id="IPR058031">
    <property type="entry name" value="AAA_lid_NorR"/>
</dbReference>
<keyword evidence="6" id="KW-0804">Transcription</keyword>
<dbReference type="Gene3D" id="1.10.8.60">
    <property type="match status" value="1"/>
</dbReference>
<dbReference type="Gene3D" id="3.30.450.40">
    <property type="match status" value="1"/>
</dbReference>
<dbReference type="SUPFAM" id="SSF46689">
    <property type="entry name" value="Homeodomain-like"/>
    <property type="match status" value="1"/>
</dbReference>
<dbReference type="PROSITE" id="PS00676">
    <property type="entry name" value="SIGMA54_INTERACT_2"/>
    <property type="match status" value="1"/>
</dbReference>
<keyword evidence="2" id="KW-0067">ATP-binding</keyword>
<dbReference type="SUPFAM" id="SSF55781">
    <property type="entry name" value="GAF domain-like"/>
    <property type="match status" value="1"/>
</dbReference>
<dbReference type="FunFam" id="1.10.8.60:FF:000014">
    <property type="entry name" value="DNA-binding transcriptional regulator NtrC"/>
    <property type="match status" value="1"/>
</dbReference>
<evidence type="ECO:0000259" key="7">
    <source>
        <dbReference type="PROSITE" id="PS50045"/>
    </source>
</evidence>
<dbReference type="InterPro" id="IPR003018">
    <property type="entry name" value="GAF"/>
</dbReference>
<dbReference type="InterPro" id="IPR009057">
    <property type="entry name" value="Homeodomain-like_sf"/>
</dbReference>
<dbReference type="PANTHER" id="PTHR32071">
    <property type="entry name" value="TRANSCRIPTIONAL REGULATORY PROTEIN"/>
    <property type="match status" value="1"/>
</dbReference>
<gene>
    <name evidence="8" type="primary">vnfA</name>
    <name evidence="8" type="ORF">KM92DES2_11424</name>
</gene>
<dbReference type="InterPro" id="IPR025944">
    <property type="entry name" value="Sigma_54_int_dom_CS"/>
</dbReference>
<dbReference type="PROSITE" id="PS50045">
    <property type="entry name" value="SIGMA54_INTERACT_4"/>
    <property type="match status" value="1"/>
</dbReference>
<dbReference type="InterPro" id="IPR002078">
    <property type="entry name" value="Sigma_54_int"/>
</dbReference>
<dbReference type="PROSITE" id="PS00688">
    <property type="entry name" value="SIGMA54_INTERACT_3"/>
    <property type="match status" value="1"/>
</dbReference>
<dbReference type="GO" id="GO:0043565">
    <property type="term" value="F:sequence-specific DNA binding"/>
    <property type="evidence" value="ECO:0007669"/>
    <property type="project" value="InterPro"/>
</dbReference>
<proteinExistence type="predicted"/>
<dbReference type="InterPro" id="IPR027417">
    <property type="entry name" value="P-loop_NTPase"/>
</dbReference>
<dbReference type="Gene3D" id="1.10.10.60">
    <property type="entry name" value="Homeodomain-like"/>
    <property type="match status" value="1"/>
</dbReference>
<keyword evidence="5" id="KW-0010">Activator</keyword>
<dbReference type="GO" id="GO:0005524">
    <property type="term" value="F:ATP binding"/>
    <property type="evidence" value="ECO:0007669"/>
    <property type="project" value="UniProtKB-KW"/>
</dbReference>
<reference evidence="8" key="1">
    <citation type="submission" date="2016-04" db="EMBL/GenBank/DDBJ databases">
        <authorList>
            <person name="Evans L.H."/>
            <person name="Alamgir A."/>
            <person name="Owens N."/>
            <person name="Weber N.D."/>
            <person name="Virtaneva K."/>
            <person name="Barbian K."/>
            <person name="Babar A."/>
            <person name="Rosenke K."/>
        </authorList>
    </citation>
    <scope>NUCLEOTIDE SEQUENCE</scope>
    <source>
        <strain evidence="8">92-2</strain>
    </source>
</reference>
<evidence type="ECO:0000256" key="1">
    <source>
        <dbReference type="ARBA" id="ARBA00022741"/>
    </source>
</evidence>
<accession>A0A212JNF8</accession>
<dbReference type="Gene3D" id="3.40.50.300">
    <property type="entry name" value="P-loop containing nucleotide triphosphate hydrolases"/>
    <property type="match status" value="1"/>
</dbReference>
<dbReference type="SUPFAM" id="SSF52540">
    <property type="entry name" value="P-loop containing nucleoside triphosphate hydrolases"/>
    <property type="match status" value="1"/>
</dbReference>
<dbReference type="PRINTS" id="PR01590">
    <property type="entry name" value="HTHFIS"/>
</dbReference>
<dbReference type="Pfam" id="PF02954">
    <property type="entry name" value="HTH_8"/>
    <property type="match status" value="1"/>
</dbReference>
<dbReference type="InterPro" id="IPR029016">
    <property type="entry name" value="GAF-like_dom_sf"/>
</dbReference>
<keyword evidence="3" id="KW-0805">Transcription regulation</keyword>
<dbReference type="EMBL" id="FLUP01000001">
    <property type="protein sequence ID" value="SBW00931.1"/>
    <property type="molecule type" value="Genomic_DNA"/>
</dbReference>
<dbReference type="InterPro" id="IPR003593">
    <property type="entry name" value="AAA+_ATPase"/>
</dbReference>
<dbReference type="PROSITE" id="PS00675">
    <property type="entry name" value="SIGMA54_INTERACT_1"/>
    <property type="match status" value="1"/>
</dbReference>
<evidence type="ECO:0000256" key="4">
    <source>
        <dbReference type="ARBA" id="ARBA00023125"/>
    </source>
</evidence>
<dbReference type="Pfam" id="PF00158">
    <property type="entry name" value="Sigma54_activat"/>
    <property type="match status" value="1"/>
</dbReference>
<dbReference type="CDD" id="cd00009">
    <property type="entry name" value="AAA"/>
    <property type="match status" value="1"/>
</dbReference>
<dbReference type="InterPro" id="IPR025943">
    <property type="entry name" value="Sigma_54_int_dom_ATP-bd_2"/>
</dbReference>
<evidence type="ECO:0000313" key="8">
    <source>
        <dbReference type="EMBL" id="SBW00931.1"/>
    </source>
</evidence>
<keyword evidence="4" id="KW-0238">DNA-binding</keyword>
<feature type="domain" description="Sigma-54 factor interaction" evidence="7">
    <location>
        <begin position="216"/>
        <end position="444"/>
    </location>
</feature>
<evidence type="ECO:0000256" key="3">
    <source>
        <dbReference type="ARBA" id="ARBA00023015"/>
    </source>
</evidence>
<name>A0A212JNF8_9BACT</name>
<dbReference type="SMART" id="SM00065">
    <property type="entry name" value="GAF"/>
    <property type="match status" value="1"/>
</dbReference>
<dbReference type="AlphaFoldDB" id="A0A212JNF8"/>
<protein>
    <submittedName>
        <fullName evidence="8">Nitrogen fixation protein VnfA</fullName>
    </submittedName>
</protein>
<sequence>MVWFTMNSPAVDLLHECEAEPCRGRIIALLLHVGRLLSEKNDIVAALDSLLDYMRRDMGMARGMISLLHRESGHVFVYRSMGMTPSEQDRGVYHVGEGITGKVVESAEPIIVRNIGSEPAFLNRTGSLALERDKDMSFICVPIRHGRKVLGAISASRLYRTESALQQHVNVLSVMAQMLAHAVELYLVENIDKVEWEKRTRLLLSDLKERFHPSNMIGISRPMQDVYELIRKVSATRTTVLLLGESGVGKEMVANALHYGGLAPGGPFVKCNCAALPESIVESELFGHEKGSFTGAVFRKGRFEEADGGTIFLDEVGELPLGVQAKLLRLLQERCFERVGGNRSIAVNIRIVAATNRDLAEMVAAGTFREDLFYRLNVFPIMIPPLRERGDDVVALAEHFASHYARETEKSLTGISPAGLNLLMRHNWPGNVRELENVIHRAVILAEGSLLHVYDLPLALQQTEAPQAAQPTGLEARLASIEYNMLVETLRRCRGNTSKAAENLGLTRRSMGLRMKKFNLTYRQFRGEG</sequence>
<evidence type="ECO:0000256" key="2">
    <source>
        <dbReference type="ARBA" id="ARBA00022840"/>
    </source>
</evidence>
<evidence type="ECO:0000256" key="5">
    <source>
        <dbReference type="ARBA" id="ARBA00023159"/>
    </source>
</evidence>
<dbReference type="GO" id="GO:0006355">
    <property type="term" value="P:regulation of DNA-templated transcription"/>
    <property type="evidence" value="ECO:0007669"/>
    <property type="project" value="InterPro"/>
</dbReference>
<evidence type="ECO:0000256" key="6">
    <source>
        <dbReference type="ARBA" id="ARBA00023163"/>
    </source>
</evidence>
<organism evidence="8">
    <name type="scientific">uncultured Desulfovibrio sp</name>
    <dbReference type="NCBI Taxonomy" id="167968"/>
    <lineage>
        <taxon>Bacteria</taxon>
        <taxon>Pseudomonadati</taxon>
        <taxon>Thermodesulfobacteriota</taxon>
        <taxon>Desulfovibrionia</taxon>
        <taxon>Desulfovibrionales</taxon>
        <taxon>Desulfovibrionaceae</taxon>
        <taxon>Desulfovibrio</taxon>
        <taxon>environmental samples</taxon>
    </lineage>
</organism>
<dbReference type="InterPro" id="IPR002197">
    <property type="entry name" value="HTH_Fis"/>
</dbReference>